<dbReference type="CDD" id="cd09274">
    <property type="entry name" value="RNase_HI_RT_Ty3"/>
    <property type="match status" value="1"/>
</dbReference>
<dbReference type="InterPro" id="IPR043128">
    <property type="entry name" value="Rev_trsase/Diguanyl_cyclase"/>
</dbReference>
<dbReference type="FunFam" id="3.30.420.10:FF:000063">
    <property type="entry name" value="Retrovirus-related Pol polyprotein from transposon 297-like Protein"/>
    <property type="match status" value="1"/>
</dbReference>
<dbReference type="AlphaFoldDB" id="A0A6S7GDZ6"/>
<dbReference type="InterPro" id="IPR012337">
    <property type="entry name" value="RNaseH-like_sf"/>
</dbReference>
<dbReference type="GO" id="GO:0003676">
    <property type="term" value="F:nucleic acid binding"/>
    <property type="evidence" value="ECO:0007669"/>
    <property type="project" value="InterPro"/>
</dbReference>
<protein>
    <submittedName>
        <fullName evidence="2">Transposon Ty3-G Gag-Pol poly</fullName>
    </submittedName>
</protein>
<dbReference type="SUPFAM" id="SSF56672">
    <property type="entry name" value="DNA/RNA polymerases"/>
    <property type="match status" value="1"/>
</dbReference>
<feature type="region of interest" description="Disordered" evidence="1">
    <location>
        <begin position="934"/>
        <end position="968"/>
    </location>
</feature>
<evidence type="ECO:0000313" key="2">
    <source>
        <dbReference type="EMBL" id="CAB3990218.1"/>
    </source>
</evidence>
<dbReference type="Pfam" id="PF00078">
    <property type="entry name" value="RVT_1"/>
    <property type="match status" value="1"/>
</dbReference>
<dbReference type="Gene3D" id="1.10.340.70">
    <property type="match status" value="1"/>
</dbReference>
<dbReference type="InterPro" id="IPR050951">
    <property type="entry name" value="Retrovirus_Pol_polyprotein"/>
</dbReference>
<dbReference type="InterPro" id="IPR001584">
    <property type="entry name" value="Integrase_cat-core"/>
</dbReference>
<dbReference type="FunFam" id="3.30.70.270:FF:000026">
    <property type="entry name" value="Transposon Ty3-G Gag-Pol polyprotein"/>
    <property type="match status" value="1"/>
</dbReference>
<feature type="non-terminal residue" evidence="2">
    <location>
        <position position="1"/>
    </location>
</feature>
<dbReference type="PROSITE" id="PS50994">
    <property type="entry name" value="INTEGRASE"/>
    <property type="match status" value="2"/>
</dbReference>
<dbReference type="Pfam" id="PF17921">
    <property type="entry name" value="Integrase_H2C2"/>
    <property type="match status" value="1"/>
</dbReference>
<dbReference type="Proteomes" id="UP001152795">
    <property type="component" value="Unassembled WGS sequence"/>
</dbReference>
<feature type="compositionally biased region" description="Polar residues" evidence="1">
    <location>
        <begin position="937"/>
        <end position="950"/>
    </location>
</feature>
<evidence type="ECO:0000313" key="3">
    <source>
        <dbReference type="Proteomes" id="UP001152795"/>
    </source>
</evidence>
<dbReference type="Gene3D" id="3.30.420.10">
    <property type="entry name" value="Ribonuclease H-like superfamily/Ribonuclease H"/>
    <property type="match status" value="2"/>
</dbReference>
<dbReference type="InterPro" id="IPR000477">
    <property type="entry name" value="RT_dom"/>
</dbReference>
<dbReference type="GO" id="GO:0015074">
    <property type="term" value="P:DNA integration"/>
    <property type="evidence" value="ECO:0007669"/>
    <property type="project" value="InterPro"/>
</dbReference>
<reference evidence="2" key="1">
    <citation type="submission" date="2020-04" db="EMBL/GenBank/DDBJ databases">
        <authorList>
            <person name="Alioto T."/>
            <person name="Alioto T."/>
            <person name="Gomez Garrido J."/>
        </authorList>
    </citation>
    <scope>NUCLEOTIDE SEQUENCE</scope>
    <source>
        <strain evidence="2">A484AB</strain>
    </source>
</reference>
<sequence>MCQILEGLDGVECNIDDVLVHGATQEEHDRRLEAVLQRLGNANVTLNAEKCVFNVSSVKFLGQIVGADGIKPDPEKIQAILEMPHPTNLHEVRSFLGMVNQFSKFTTNLADLTKPIRELLVKNTAWTWGPPQQDAFDKIKKALTSAPILTLYDPNKATKIAADASSYGLGAVVLQEEPDTWKPVSFISRSMTTTEARYAQIEKEALAVTWACERSSNYIIGKPITIETDHKPLVPLLTNHTIDKLPPRLQRYKMRLMRFHIKDVRHVPGKLHYTADTLSRKIPESTVQPTVEENEMNAYVLSVIDALPASNPRLKEIQQAQDEDEVCKEVKKYCMDQWPGKDHVTPAVKPYWSVQGELTIADGLLLKGTRLVIPSRLQRQTLNQIHEGHQGISKCRERAKISVWWPGLSAQIKVMVENCTTCSKYRQQHPDPLMPTPLPQRPWQLIATDLFILEKVTYLLVVDYYSRYVEVVALPKSTSSSKIIQALKTIFARHGIPDEVCSDNGPQYHSDEFAQFAKEWGFKHSTSSPRYPQANGEVERAVKTVQNILKKEQDPTKALLAYRSTPLASGYSPAEVLMGRKIKSTIPITLPHLTPQLPNQKLFIEKEEVYRSKQKKNFDNRHKAQPLKPLPPGATVYITDMDCTGTIIRPSKKPRSYLVDTPTTVETTPSLNINSRPISFQTLLQYGCPETVISDNGPQFSSEAFATFAKAWEFEHRTISLWNSKANGKVEAAVKVAKQLLRKARDSNGDIHLALLDQRNTPTQGMTTSPAQGFLNRRTKTLLPTKETLLRPAVPCPAEQQQKIKEKQETQAHYYNRNAKDLPKLKKGEVVRIKPSKPAVRIWEKGVVVQRSDDRSYIVETAEGTRYRRNRRYFRLRCLQKITFVCLITSDQRQRHYLVFLILRVLRRSVRSGGQATIFLSDLEISGKLSRKLRSPTAHQPTTLDSNPTEESYLYRTGPDVKQTKMAR</sequence>
<comment type="caution">
    <text evidence="2">The sequence shown here is derived from an EMBL/GenBank/DDBJ whole genome shotgun (WGS) entry which is preliminary data.</text>
</comment>
<organism evidence="2 3">
    <name type="scientific">Paramuricea clavata</name>
    <name type="common">Red gorgonian</name>
    <name type="synonym">Violescent sea-whip</name>
    <dbReference type="NCBI Taxonomy" id="317549"/>
    <lineage>
        <taxon>Eukaryota</taxon>
        <taxon>Metazoa</taxon>
        <taxon>Cnidaria</taxon>
        <taxon>Anthozoa</taxon>
        <taxon>Octocorallia</taxon>
        <taxon>Malacalcyonacea</taxon>
        <taxon>Plexauridae</taxon>
        <taxon>Paramuricea</taxon>
    </lineage>
</organism>
<dbReference type="InterPro" id="IPR041588">
    <property type="entry name" value="Integrase_H2C2"/>
</dbReference>
<gene>
    <name evidence="2" type="ORF">PACLA_8A046648</name>
</gene>
<name>A0A6S7GDZ6_PARCT</name>
<dbReference type="Pfam" id="PF00665">
    <property type="entry name" value="rve"/>
    <property type="match status" value="1"/>
</dbReference>
<dbReference type="Pfam" id="PF17919">
    <property type="entry name" value="RT_RNaseH_2"/>
    <property type="match status" value="1"/>
</dbReference>
<dbReference type="InterPro" id="IPR041577">
    <property type="entry name" value="RT_RNaseH_2"/>
</dbReference>
<dbReference type="FunFam" id="1.10.340.70:FF:000003">
    <property type="entry name" value="Protein CBG25708"/>
    <property type="match status" value="1"/>
</dbReference>
<dbReference type="PANTHER" id="PTHR37984:SF9">
    <property type="entry name" value="INTEGRASE CATALYTIC DOMAIN-CONTAINING PROTEIN"/>
    <property type="match status" value="1"/>
</dbReference>
<dbReference type="Gene3D" id="3.30.70.270">
    <property type="match status" value="2"/>
</dbReference>
<dbReference type="InterPro" id="IPR036397">
    <property type="entry name" value="RNaseH_sf"/>
</dbReference>
<accession>A0A6S7GDZ6</accession>
<dbReference type="SUPFAM" id="SSF53098">
    <property type="entry name" value="Ribonuclease H-like"/>
    <property type="match status" value="2"/>
</dbReference>
<proteinExistence type="predicted"/>
<evidence type="ECO:0000256" key="1">
    <source>
        <dbReference type="SAM" id="MobiDB-lite"/>
    </source>
</evidence>
<dbReference type="EMBL" id="CACRXK020001622">
    <property type="protein sequence ID" value="CAB3990218.1"/>
    <property type="molecule type" value="Genomic_DNA"/>
</dbReference>
<dbReference type="InterPro" id="IPR043502">
    <property type="entry name" value="DNA/RNA_pol_sf"/>
</dbReference>
<dbReference type="PANTHER" id="PTHR37984">
    <property type="entry name" value="PROTEIN CBG26694"/>
    <property type="match status" value="1"/>
</dbReference>
<keyword evidence="3" id="KW-1185">Reference proteome</keyword>